<dbReference type="Gene3D" id="1.10.510.10">
    <property type="entry name" value="Transferase(Phosphotransferase) domain 1"/>
    <property type="match status" value="1"/>
</dbReference>
<dbReference type="SUPFAM" id="SSF56112">
    <property type="entry name" value="Protein kinase-like (PK-like)"/>
    <property type="match status" value="1"/>
</dbReference>
<dbReference type="InterPro" id="IPR011009">
    <property type="entry name" value="Kinase-like_dom_sf"/>
</dbReference>
<dbReference type="EMBL" id="MCSW01000192">
    <property type="protein sequence ID" value="PMF19485.1"/>
    <property type="molecule type" value="Genomic_DNA"/>
</dbReference>
<protein>
    <recommendedName>
        <fullName evidence="1">Kinase OspG kinase domain-containing protein</fullName>
    </recommendedName>
</protein>
<name>A0A2N7CBS0_VIBSP</name>
<dbReference type="Proteomes" id="UP000235405">
    <property type="component" value="Unassembled WGS sequence"/>
</dbReference>
<dbReference type="Gene3D" id="3.30.200.20">
    <property type="entry name" value="Phosphorylase Kinase, domain 1"/>
    <property type="match status" value="1"/>
</dbReference>
<dbReference type="Pfam" id="PF22303">
    <property type="entry name" value="OspG_kinase"/>
    <property type="match status" value="1"/>
</dbReference>
<dbReference type="AlphaFoldDB" id="A0A2N7CBS0"/>
<feature type="domain" description="Kinase OspG kinase" evidence="1">
    <location>
        <begin position="42"/>
        <end position="151"/>
    </location>
</feature>
<evidence type="ECO:0000313" key="3">
    <source>
        <dbReference type="Proteomes" id="UP000235405"/>
    </source>
</evidence>
<comment type="caution">
    <text evidence="2">The sequence shown here is derived from an EMBL/GenBank/DDBJ whole genome shotgun (WGS) entry which is preliminary data.</text>
</comment>
<evidence type="ECO:0000259" key="1">
    <source>
        <dbReference type="Pfam" id="PF22303"/>
    </source>
</evidence>
<sequence length="169" mass="19212">MNLPKAREEGALLGSGLCGEVRRDIDHDGFVLKDISRFPKNLAQEECSLFQRVYGERAAVVVEKEHGVYLRMLEVPGKTLAKCEPSELPVNARDLFLQMISDLNDVGIIHGDLHSGNIMYDKDSNRFWPIDLSNAYDSYYNNPIEVRAFMDIDNEKRFQNIMSKLSNSA</sequence>
<evidence type="ECO:0000313" key="2">
    <source>
        <dbReference type="EMBL" id="PMF19485.1"/>
    </source>
</evidence>
<reference evidence="3" key="1">
    <citation type="submission" date="2016-07" db="EMBL/GenBank/DDBJ databases">
        <title>Nontailed viruses are major unrecognized killers of bacteria in the ocean.</title>
        <authorList>
            <person name="Kauffman K."/>
            <person name="Hussain F."/>
            <person name="Yang J."/>
            <person name="Arevalo P."/>
            <person name="Brown J."/>
            <person name="Cutler M."/>
            <person name="Kelly L."/>
            <person name="Polz M.F."/>
        </authorList>
    </citation>
    <scope>NUCLEOTIDE SEQUENCE [LARGE SCALE GENOMIC DNA]</scope>
    <source>
        <strain evidence="3">10N.286.54.F3</strain>
    </source>
</reference>
<proteinExistence type="predicted"/>
<organism evidence="2 3">
    <name type="scientific">Vibrio splendidus</name>
    <dbReference type="NCBI Taxonomy" id="29497"/>
    <lineage>
        <taxon>Bacteria</taxon>
        <taxon>Pseudomonadati</taxon>
        <taxon>Pseudomonadota</taxon>
        <taxon>Gammaproteobacteria</taxon>
        <taxon>Vibrionales</taxon>
        <taxon>Vibrionaceae</taxon>
        <taxon>Vibrio</taxon>
    </lineage>
</organism>
<dbReference type="InterPro" id="IPR054466">
    <property type="entry name" value="OspG_kinase"/>
</dbReference>
<accession>A0A2N7CBS0</accession>
<gene>
    <name evidence="2" type="ORF">BCV19_13310</name>
</gene>